<dbReference type="SMART" id="SM00507">
    <property type="entry name" value="HNHc"/>
    <property type="match status" value="1"/>
</dbReference>
<gene>
    <name evidence="3" type="ORF">CLV30_104220</name>
</gene>
<dbReference type="CDD" id="cd00085">
    <property type="entry name" value="HNHc"/>
    <property type="match status" value="1"/>
</dbReference>
<dbReference type="InterPro" id="IPR003870">
    <property type="entry name" value="DUF222"/>
</dbReference>
<feature type="region of interest" description="Disordered" evidence="1">
    <location>
        <begin position="192"/>
        <end position="212"/>
    </location>
</feature>
<dbReference type="InterPro" id="IPR003615">
    <property type="entry name" value="HNH_nuc"/>
</dbReference>
<dbReference type="OrthoDB" id="3576300at2"/>
<evidence type="ECO:0000259" key="2">
    <source>
        <dbReference type="SMART" id="SM00507"/>
    </source>
</evidence>
<evidence type="ECO:0000313" key="4">
    <source>
        <dbReference type="Proteomes" id="UP000243528"/>
    </source>
</evidence>
<evidence type="ECO:0000313" key="3">
    <source>
        <dbReference type="EMBL" id="PSL05350.1"/>
    </source>
</evidence>
<dbReference type="Pfam" id="PF02720">
    <property type="entry name" value="DUF222"/>
    <property type="match status" value="1"/>
</dbReference>
<dbReference type="EMBL" id="PYGE01000004">
    <property type="protein sequence ID" value="PSL05350.1"/>
    <property type="molecule type" value="Genomic_DNA"/>
</dbReference>
<sequence length="453" mass="49706">MNNAIRTELERALDTPPGPELAVWLSTLDLGELSTHDVVAVVAAWERQKAFTEARMTQALAEVVRRPEYQRCRCPIDADAGHMHRAVEPAGDEISLALTWSPGRARDRVATAAELCEELPATLTALEDGRIDDDKARLIVSRTRCLHDPDLRRRVEAAVLPVAVRGTRTQLDHALRREVIAADPEAAEDRCRRAGARRHVTRPEPVAPGGDDGMARLELVGPAEDVTALWNAVDAAARHTRRQGDSRGLEQLRFDLLTGLGWTGLDTGHLGCCNPACADAPEHRLSVQHRRAAAVHVTVGVTTLLGADDQPGELEGFGPITADVARRISTEGTWRRLLTEPTGGRLLDYGRTTYSPPADLADFVTTRDRTCRFPTCTRSARGSDIDHIRPYRHAGTTSAGNTWTLHRGHHIGRTHHGFELHTDEHGITSWKTPAGHHYAVDPEAVPGTVQWSE</sequence>
<comment type="caution">
    <text evidence="3">The sequence shown here is derived from an EMBL/GenBank/DDBJ whole genome shotgun (WGS) entry which is preliminary data.</text>
</comment>
<reference evidence="3 4" key="1">
    <citation type="submission" date="2018-03" db="EMBL/GenBank/DDBJ databases">
        <title>Genomic Encyclopedia of Archaeal and Bacterial Type Strains, Phase II (KMG-II): from individual species to whole genera.</title>
        <authorList>
            <person name="Goeker M."/>
        </authorList>
    </citation>
    <scope>NUCLEOTIDE SEQUENCE [LARGE SCALE GENOMIC DNA]</scope>
    <source>
        <strain evidence="3 4">DSM 45211</strain>
    </source>
</reference>
<keyword evidence="4" id="KW-1185">Reference proteome</keyword>
<feature type="domain" description="HNH nuclease" evidence="2">
    <location>
        <begin position="359"/>
        <end position="411"/>
    </location>
</feature>
<dbReference type="AlphaFoldDB" id="A0A2P8E7A3"/>
<dbReference type="RefSeq" id="WP_106536595.1">
    <property type="nucleotide sequence ID" value="NZ_ML142899.1"/>
</dbReference>
<organism evidence="3 4">
    <name type="scientific">Haloactinopolyspora alba</name>
    <dbReference type="NCBI Taxonomy" id="648780"/>
    <lineage>
        <taxon>Bacteria</taxon>
        <taxon>Bacillati</taxon>
        <taxon>Actinomycetota</taxon>
        <taxon>Actinomycetes</taxon>
        <taxon>Jiangellales</taxon>
        <taxon>Jiangellaceae</taxon>
        <taxon>Haloactinopolyspora</taxon>
    </lineage>
</organism>
<evidence type="ECO:0000256" key="1">
    <source>
        <dbReference type="SAM" id="MobiDB-lite"/>
    </source>
</evidence>
<dbReference type="Proteomes" id="UP000243528">
    <property type="component" value="Unassembled WGS sequence"/>
</dbReference>
<proteinExistence type="predicted"/>
<protein>
    <submittedName>
        <fullName evidence="3">Uncharacterized protein DUF222</fullName>
    </submittedName>
</protein>
<name>A0A2P8E7A3_9ACTN</name>
<accession>A0A2P8E7A3</accession>